<keyword evidence="3" id="KW-1185">Reference proteome</keyword>
<evidence type="ECO:0000256" key="1">
    <source>
        <dbReference type="SAM" id="Phobius"/>
    </source>
</evidence>
<feature type="transmembrane region" description="Helical" evidence="1">
    <location>
        <begin position="73"/>
        <end position="97"/>
    </location>
</feature>
<name>A0A844DC61_9BURK</name>
<keyword evidence="1" id="KW-1133">Transmembrane helix</keyword>
<evidence type="ECO:0000313" key="2">
    <source>
        <dbReference type="EMBL" id="MRW84924.1"/>
    </source>
</evidence>
<keyword evidence="1" id="KW-0472">Membrane</keyword>
<dbReference type="RefSeq" id="WP_154357968.1">
    <property type="nucleotide sequence ID" value="NZ_WKJL01000007.1"/>
</dbReference>
<sequence length="315" mass="34267">MKTMKWLIKREMWENKGMLVWTPVVIAAAIALLALSALFLGKMDSIFIEGQAIGTISIEGTVRARIADTLAQAYLGAGMPVLMVLGLLVFFYCLGALHDERRDRSLLFWKSLPVSDATTVLSKVLLAMVVAPLITMGITIVLGLLVLLVTCAILLNHGTNLFGAVLGTPEFYLAPLRLVGLLPVYVLWALPTVGWLLMVSSMARSKVFLWAVGTPVITTLLLVWAQRALHFGIDAAWFASHITNRILLGVVPGSWFAFSRDTVTLSHEGNGPPLPDAIFSGSWETLAGPSVWIGVVAGVAMIAVAVYMRRRREEV</sequence>
<feature type="transmembrane region" description="Helical" evidence="1">
    <location>
        <begin position="207"/>
        <end position="225"/>
    </location>
</feature>
<feature type="transmembrane region" description="Helical" evidence="1">
    <location>
        <begin position="124"/>
        <end position="155"/>
    </location>
</feature>
<organism evidence="2 3">
    <name type="scientific">Duganella aquatilis</name>
    <dbReference type="NCBI Taxonomy" id="2666082"/>
    <lineage>
        <taxon>Bacteria</taxon>
        <taxon>Pseudomonadati</taxon>
        <taxon>Pseudomonadota</taxon>
        <taxon>Betaproteobacteria</taxon>
        <taxon>Burkholderiales</taxon>
        <taxon>Oxalobacteraceae</taxon>
        <taxon>Telluria group</taxon>
        <taxon>Duganella</taxon>
    </lineage>
</organism>
<protein>
    <submittedName>
        <fullName evidence="2">Uncharacterized protein</fullName>
    </submittedName>
</protein>
<dbReference type="AlphaFoldDB" id="A0A844DC61"/>
<feature type="transmembrane region" description="Helical" evidence="1">
    <location>
        <begin position="290"/>
        <end position="308"/>
    </location>
</feature>
<feature type="transmembrane region" description="Helical" evidence="1">
    <location>
        <begin position="20"/>
        <end position="40"/>
    </location>
</feature>
<dbReference type="Proteomes" id="UP000439986">
    <property type="component" value="Unassembled WGS sequence"/>
</dbReference>
<evidence type="ECO:0000313" key="3">
    <source>
        <dbReference type="Proteomes" id="UP000439986"/>
    </source>
</evidence>
<accession>A0A844DC61</accession>
<gene>
    <name evidence="2" type="ORF">GJ698_12620</name>
</gene>
<dbReference type="EMBL" id="WKJL01000007">
    <property type="protein sequence ID" value="MRW84924.1"/>
    <property type="molecule type" value="Genomic_DNA"/>
</dbReference>
<comment type="caution">
    <text evidence="2">The sequence shown here is derived from an EMBL/GenBank/DDBJ whole genome shotgun (WGS) entry which is preliminary data.</text>
</comment>
<reference evidence="2 3" key="1">
    <citation type="submission" date="2019-11" db="EMBL/GenBank/DDBJ databases">
        <title>Novel species isolated from a subtropical stream in China.</title>
        <authorList>
            <person name="Lu H."/>
        </authorList>
    </citation>
    <scope>NUCLEOTIDE SEQUENCE [LARGE SCALE GENOMIC DNA]</scope>
    <source>
        <strain evidence="2 3">FT26W</strain>
    </source>
</reference>
<keyword evidence="1" id="KW-0812">Transmembrane</keyword>
<feature type="transmembrane region" description="Helical" evidence="1">
    <location>
        <begin position="175"/>
        <end position="198"/>
    </location>
</feature>
<proteinExistence type="predicted"/>